<evidence type="ECO:0000313" key="2">
    <source>
        <dbReference type="Proteomes" id="UP000005442"/>
    </source>
</evidence>
<dbReference type="EMBL" id="CP003169">
    <property type="protein sequence ID" value="AEV73122.1"/>
    <property type="molecule type" value="Genomic_DNA"/>
</dbReference>
<dbReference type="PATRIC" id="fig|710685.3.peg.2533"/>
<dbReference type="Proteomes" id="UP000005442">
    <property type="component" value="Chromosome"/>
</dbReference>
<sequence length="325" mass="36342">MRHFDLMPGGRTSIEDVRTRPVFSAGARCFTWNDVIEAAHARGDWEALQRDVLALLARERDLSATNALPSGSEVDAAAKDFRYTQNLLTADELSEWLDHCGLSVDEWLAELRRSLFRSAEPEPVAVPPDVLERASWVHAVCSGRLAEYARTFAEEIAVQLTGQLQPPASEQLVAMADVRRRFCEAQLDEAALEGEVRNNNIGWTRLDLQYFTHHDEMVLREAALCVQLDGRELADVANDAGAESWEASVLLVDVPPTLQTRLLAASVGQLIGPLAAEAGHQLILLMRRRSPTVDDPVVRRRAEQTIIERALRAAVNRHVRWHEHL</sequence>
<reference evidence="1 2" key="1">
    <citation type="submission" date="2011-12" db="EMBL/GenBank/DDBJ databases">
        <title>Complete sequence of Mycobacterium rhodesiae NBB3.</title>
        <authorList>
            <consortium name="US DOE Joint Genome Institute"/>
            <person name="Lucas S."/>
            <person name="Han J."/>
            <person name="Lapidus A."/>
            <person name="Cheng J.-F."/>
            <person name="Goodwin L."/>
            <person name="Pitluck S."/>
            <person name="Peters L."/>
            <person name="Mikhailova N."/>
            <person name="Gu W."/>
            <person name="Detter J.C."/>
            <person name="Han C."/>
            <person name="Tapia R."/>
            <person name="Land M."/>
            <person name="Hauser L."/>
            <person name="Kyrpides N."/>
            <person name="Ivanova N."/>
            <person name="Pagani I."/>
            <person name="Mattes T."/>
            <person name="Holmes A."/>
            <person name="Rutledge P."/>
            <person name="Paulsen I."/>
            <person name="Coleman N."/>
            <person name="Woyke T."/>
        </authorList>
    </citation>
    <scope>NUCLEOTIDE SEQUENCE [LARGE SCALE GENOMIC DNA]</scope>
    <source>
        <strain evidence="1 2">NBB3</strain>
    </source>
</reference>
<dbReference type="KEGG" id="mrh:MycrhN_2536"/>
<accession>G8RWJ0</accession>
<name>G8RWJ0_MYCRN</name>
<organism evidence="1 2">
    <name type="scientific">Mycolicibacterium rhodesiae (strain NBB3)</name>
    <name type="common">Mycobacterium rhodesiae</name>
    <dbReference type="NCBI Taxonomy" id="710685"/>
    <lineage>
        <taxon>Bacteria</taxon>
        <taxon>Bacillati</taxon>
        <taxon>Actinomycetota</taxon>
        <taxon>Actinomycetes</taxon>
        <taxon>Mycobacteriales</taxon>
        <taxon>Mycobacteriaceae</taxon>
        <taxon>Mycolicibacterium</taxon>
    </lineage>
</organism>
<keyword evidence="2" id="KW-1185">Reference proteome</keyword>
<protein>
    <submittedName>
        <fullName evidence="1">Uncharacterized protein</fullName>
    </submittedName>
</protein>
<evidence type="ECO:0000313" key="1">
    <source>
        <dbReference type="EMBL" id="AEV73122.1"/>
    </source>
</evidence>
<dbReference type="AlphaFoldDB" id="G8RWJ0"/>
<proteinExistence type="predicted"/>
<dbReference type="HOGENOM" id="CLU_854788_0_0_11"/>
<gene>
    <name evidence="1" type="ordered locus">MycrhN_2536</name>
</gene>
<dbReference type="STRING" id="710685.MycrhN_2536"/>